<evidence type="ECO:0000256" key="2">
    <source>
        <dbReference type="PROSITE-ProRule" id="PRU00103"/>
    </source>
</evidence>
<feature type="compositionally biased region" description="Polar residues" evidence="3">
    <location>
        <begin position="299"/>
        <end position="309"/>
    </location>
</feature>
<dbReference type="InterPro" id="IPR051023">
    <property type="entry name" value="PP2A_Regulatory_Subunit_A"/>
</dbReference>
<dbReference type="STRING" id="1314781.A0A165B0Y7"/>
<dbReference type="Gene3D" id="1.25.10.10">
    <property type="entry name" value="Leucine-rich Repeat Variant"/>
    <property type="match status" value="1"/>
</dbReference>
<evidence type="ECO:0000256" key="1">
    <source>
        <dbReference type="ARBA" id="ARBA00022737"/>
    </source>
</evidence>
<dbReference type="GO" id="GO:0005737">
    <property type="term" value="C:cytoplasm"/>
    <property type="evidence" value="ECO:0007669"/>
    <property type="project" value="TreeGrafter"/>
</dbReference>
<dbReference type="Proteomes" id="UP000077266">
    <property type="component" value="Unassembled WGS sequence"/>
</dbReference>
<feature type="compositionally biased region" description="Low complexity" evidence="3">
    <location>
        <begin position="541"/>
        <end position="584"/>
    </location>
</feature>
<dbReference type="PANTHER" id="PTHR10648:SF1">
    <property type="entry name" value="SERINE_THREONINE-PROTEIN PHOSPHATASE 4 REGULATORY SUBUNIT 1"/>
    <property type="match status" value="1"/>
</dbReference>
<dbReference type="PANTHER" id="PTHR10648">
    <property type="entry name" value="SERINE/THREONINE-PROTEIN PHOSPHATASE PP2A 65 KDA REGULATORY SUBUNIT"/>
    <property type="match status" value="1"/>
</dbReference>
<feature type="region of interest" description="Disordered" evidence="3">
    <location>
        <begin position="299"/>
        <end position="353"/>
    </location>
</feature>
<dbReference type="EMBL" id="KV426583">
    <property type="protein sequence ID" value="KZV79634.1"/>
    <property type="molecule type" value="Genomic_DNA"/>
</dbReference>
<feature type="region of interest" description="Disordered" evidence="3">
    <location>
        <begin position="1261"/>
        <end position="1302"/>
    </location>
</feature>
<dbReference type="InterPro" id="IPR000357">
    <property type="entry name" value="HEAT"/>
</dbReference>
<reference evidence="4 5" key="1">
    <citation type="journal article" date="2016" name="Mol. Biol. Evol.">
        <title>Comparative Genomics of Early-Diverging Mushroom-Forming Fungi Provides Insights into the Origins of Lignocellulose Decay Capabilities.</title>
        <authorList>
            <person name="Nagy L.G."/>
            <person name="Riley R."/>
            <person name="Tritt A."/>
            <person name="Adam C."/>
            <person name="Daum C."/>
            <person name="Floudas D."/>
            <person name="Sun H."/>
            <person name="Yadav J.S."/>
            <person name="Pangilinan J."/>
            <person name="Larsson K.H."/>
            <person name="Matsuura K."/>
            <person name="Barry K."/>
            <person name="Labutti K."/>
            <person name="Kuo R."/>
            <person name="Ohm R.A."/>
            <person name="Bhattacharya S.S."/>
            <person name="Shirouzu T."/>
            <person name="Yoshinaga Y."/>
            <person name="Martin F.M."/>
            <person name="Grigoriev I.V."/>
            <person name="Hibbett D.S."/>
        </authorList>
    </citation>
    <scope>NUCLEOTIDE SEQUENCE [LARGE SCALE GENOMIC DNA]</scope>
    <source>
        <strain evidence="4 5">HHB12029</strain>
    </source>
</reference>
<dbReference type="SUPFAM" id="SSF48371">
    <property type="entry name" value="ARM repeat"/>
    <property type="match status" value="1"/>
</dbReference>
<feature type="compositionally biased region" description="Pro residues" evidence="3">
    <location>
        <begin position="1278"/>
        <end position="1289"/>
    </location>
</feature>
<dbReference type="Pfam" id="PF02985">
    <property type="entry name" value="HEAT"/>
    <property type="match status" value="1"/>
</dbReference>
<evidence type="ECO:0000256" key="3">
    <source>
        <dbReference type="SAM" id="MobiDB-lite"/>
    </source>
</evidence>
<evidence type="ECO:0000313" key="4">
    <source>
        <dbReference type="EMBL" id="KZV79634.1"/>
    </source>
</evidence>
<feature type="region of interest" description="Disordered" evidence="3">
    <location>
        <begin position="13"/>
        <end position="98"/>
    </location>
</feature>
<feature type="compositionally biased region" description="Low complexity" evidence="3">
    <location>
        <begin position="394"/>
        <end position="405"/>
    </location>
</feature>
<dbReference type="OrthoDB" id="340346at2759"/>
<proteinExistence type="predicted"/>
<dbReference type="InterPro" id="IPR011989">
    <property type="entry name" value="ARM-like"/>
</dbReference>
<feature type="compositionally biased region" description="Polar residues" evidence="3">
    <location>
        <begin position="441"/>
        <end position="458"/>
    </location>
</feature>
<gene>
    <name evidence="4" type="ORF">EXIGLDRAFT_734698</name>
</gene>
<keyword evidence="1" id="KW-0677">Repeat</keyword>
<feature type="compositionally biased region" description="Polar residues" evidence="3">
    <location>
        <begin position="340"/>
        <end position="349"/>
    </location>
</feature>
<dbReference type="InterPro" id="IPR021133">
    <property type="entry name" value="HEAT_type_2"/>
</dbReference>
<dbReference type="InterPro" id="IPR016024">
    <property type="entry name" value="ARM-type_fold"/>
</dbReference>
<feature type="compositionally biased region" description="Low complexity" evidence="3">
    <location>
        <begin position="18"/>
        <end position="52"/>
    </location>
</feature>
<organism evidence="4 5">
    <name type="scientific">Exidia glandulosa HHB12029</name>
    <dbReference type="NCBI Taxonomy" id="1314781"/>
    <lineage>
        <taxon>Eukaryota</taxon>
        <taxon>Fungi</taxon>
        <taxon>Dikarya</taxon>
        <taxon>Basidiomycota</taxon>
        <taxon>Agaricomycotina</taxon>
        <taxon>Agaricomycetes</taxon>
        <taxon>Auriculariales</taxon>
        <taxon>Exidiaceae</taxon>
        <taxon>Exidia</taxon>
    </lineage>
</organism>
<name>A0A165B0Y7_EXIGL</name>
<evidence type="ECO:0000313" key="5">
    <source>
        <dbReference type="Proteomes" id="UP000077266"/>
    </source>
</evidence>
<feature type="region of interest" description="Disordered" evidence="3">
    <location>
        <begin position="382"/>
        <end position="688"/>
    </location>
</feature>
<feature type="compositionally biased region" description="Basic and acidic residues" evidence="3">
    <location>
        <begin position="459"/>
        <end position="469"/>
    </location>
</feature>
<accession>A0A165B0Y7</accession>
<feature type="repeat" description="HEAT" evidence="2">
    <location>
        <begin position="760"/>
        <end position="796"/>
    </location>
</feature>
<dbReference type="GO" id="GO:0019888">
    <property type="term" value="F:protein phosphatase regulator activity"/>
    <property type="evidence" value="ECO:0007669"/>
    <property type="project" value="TreeGrafter"/>
</dbReference>
<sequence length="1302" mass="140145">MAATSQLIVLAQPVPVLADASPSPLASSPSSTGRSASPDTHQDSASSAATSPEPAPAPANVPASRVAIPSVRDADPPAPAPDELDDPADTGPPRGPVLRLAIPPEAELEAEDEESPPPAQDPALELCLDDDLTVVERAYLFAQSHSVFHRIYIARELPALLNDAPPVDAVTYIMPLLNPLATDTDPVKEALVTGIVDIMWWFFTHCDLVNGDPPEGEHDPPVISVQSFTPLLGSLLMNPHTTVGANARMVVVEILNRLHSADWARAKSSLLFGEQQRHLVERELVFEVVVGLAHLDNTEAQSEDASYSRQPPDVPISAFAEDPLPEEAPRIERPPLLSSPPVTESASTPEDSEDARLLNAPLLPQVVAFGGRVSPLVSTQNANDVPADLHNTVTDTSASASDASPPLLPPSEHVVSDVPSRASPEIAPRSSKDGSSGLVDPSSTNGVPKQSILPSTSRVELDAVLERPETTIPSRDLTAHVAPDNPPGEHPGFSGKRASEEDLPVQHSVDTIPETRIPSPPSAVMKTHSTATNEIVDALLPHPSDPSSPDRIPSPDYSHSAAPSSESSATSSSSVSPSMPQFASLPPERDAPPHLSPSDPTQSFSRAAPPGHIALPPQSGFQSPYSLSEHAHASPPTNSDPVALAALFPGTPFPQEGEARDPMLQQGGGQATDLSRPPLPVHDPGISSDDAAIGRLTSMGLIATITANATAPLADEIRTVFVEEVSQLRDDPEFWVRREATFALGALAKVVPVEILVAHLLPLFQRWLHDSSWNVRQAAIFSLPNIITRLSPEARRVLALDVLPVYATDENDTVRSSVLEVLGEIIHAFKDDPDGPPAEILNLFLGDPAEWSSRSANRIWASNGFFSAISSQNPSGRLTPKPVKDPRNPWTDPSRELTCAFNFPAVALTLGASRWTELRDFYFHLSQSAVHKVRRTIAASIGEIAKIIGPDNAHHDLLSVWRDSVRSPETSAGDVRLKAIVALPAFLEALSEDDRQDVGDELEEIWVDCLLGWRERETLAASLYVIAPHLRSRISVVWALLLRALKDPVSAVREAAISVLPDVFSTTDSYLPTARRALGTLSDSKFFRDRHTYSACCLSICLNDRVGLAELGQPEMWQNLGKLSHDSIVDVRIGVARAVGAICEKYYQDSRLRPARVSSLVLNLNRDECDVVRSFVRFLTSSGSIAKRAATRAPSMFAAFHDPPPSTSPDEADVQPLLIDRNDDDVAHASEEPLLTPGTTYDLPSSMDWDVNASLLDETMSDEGNLSDESFGTLDMPWPDPFANPPSRPESPQWMPEPRIGL</sequence>
<dbReference type="InParanoid" id="A0A165B0Y7"/>
<protein>
    <submittedName>
        <fullName evidence="4">ARM repeat-containing protein</fullName>
    </submittedName>
</protein>
<keyword evidence="5" id="KW-1185">Reference proteome</keyword>
<dbReference type="PROSITE" id="PS50077">
    <property type="entry name" value="HEAT_REPEAT"/>
    <property type="match status" value="1"/>
</dbReference>